<feature type="compositionally biased region" description="Basic and acidic residues" evidence="6">
    <location>
        <begin position="116"/>
        <end position="149"/>
    </location>
</feature>
<dbReference type="Proteomes" id="UP000694388">
    <property type="component" value="Unplaced"/>
</dbReference>
<dbReference type="GO" id="GO:0043209">
    <property type="term" value="C:myelin sheath"/>
    <property type="evidence" value="ECO:0007669"/>
    <property type="project" value="UniProtKB-SubCell"/>
</dbReference>
<keyword evidence="8" id="KW-1185">Reference proteome</keyword>
<feature type="region of interest" description="Disordered" evidence="6">
    <location>
        <begin position="38"/>
        <end position="158"/>
    </location>
</feature>
<feature type="compositionally biased region" description="Basic and acidic residues" evidence="6">
    <location>
        <begin position="77"/>
        <end position="95"/>
    </location>
</feature>
<evidence type="ECO:0000313" key="8">
    <source>
        <dbReference type="Proteomes" id="UP000694388"/>
    </source>
</evidence>
<dbReference type="InterPro" id="IPR000548">
    <property type="entry name" value="Myelin_BP"/>
</dbReference>
<reference evidence="7" key="1">
    <citation type="submission" date="2025-08" db="UniProtKB">
        <authorList>
            <consortium name="Ensembl"/>
        </authorList>
    </citation>
    <scope>IDENTIFICATION</scope>
</reference>
<organism evidence="7 8">
    <name type="scientific">Eptatretus burgeri</name>
    <name type="common">Inshore hagfish</name>
    <dbReference type="NCBI Taxonomy" id="7764"/>
    <lineage>
        <taxon>Eukaryota</taxon>
        <taxon>Metazoa</taxon>
        <taxon>Chordata</taxon>
        <taxon>Craniata</taxon>
        <taxon>Vertebrata</taxon>
        <taxon>Cyclostomata</taxon>
        <taxon>Myxini</taxon>
        <taxon>Myxiniformes</taxon>
        <taxon>Myxinidae</taxon>
        <taxon>Eptatretinae</taxon>
        <taxon>Eptatretus</taxon>
    </lineage>
</organism>
<feature type="compositionally biased region" description="Basic and acidic residues" evidence="6">
    <location>
        <begin position="58"/>
        <end position="70"/>
    </location>
</feature>
<protein>
    <recommendedName>
        <fullName evidence="3">Myelin basic protein</fullName>
    </recommendedName>
</protein>
<evidence type="ECO:0000256" key="1">
    <source>
        <dbReference type="ARBA" id="ARBA00004392"/>
    </source>
</evidence>
<keyword evidence="4" id="KW-1003">Cell membrane</keyword>
<evidence type="ECO:0000313" key="7">
    <source>
        <dbReference type="Ensembl" id="ENSEBUP00000026977.1"/>
    </source>
</evidence>
<comment type="similarity">
    <text evidence="2">Belongs to the myelin basic protein family.</text>
</comment>
<evidence type="ECO:0000256" key="2">
    <source>
        <dbReference type="ARBA" id="ARBA00005936"/>
    </source>
</evidence>
<evidence type="ECO:0000256" key="3">
    <source>
        <dbReference type="ARBA" id="ARBA00019097"/>
    </source>
</evidence>
<comment type="subcellular location">
    <subcellularLocation>
        <location evidence="1">Myelin membrane</location>
        <topology evidence="1">Peripheral membrane protein</topology>
        <orientation evidence="1">Cytoplasmic side</orientation>
    </subcellularLocation>
</comment>
<dbReference type="Ensembl" id="ENSEBUT00000027553.1">
    <property type="protein sequence ID" value="ENSEBUP00000026977.1"/>
    <property type="gene ID" value="ENSEBUG00000016590.1"/>
</dbReference>
<dbReference type="PANTHER" id="PTHR11429:SF0">
    <property type="entry name" value="MYELIN BASIC PROTEIN"/>
    <property type="match status" value="1"/>
</dbReference>
<evidence type="ECO:0000256" key="5">
    <source>
        <dbReference type="ARBA" id="ARBA00023136"/>
    </source>
</evidence>
<evidence type="ECO:0000256" key="4">
    <source>
        <dbReference type="ARBA" id="ARBA00022475"/>
    </source>
</evidence>
<feature type="compositionally biased region" description="Polar residues" evidence="6">
    <location>
        <begin position="96"/>
        <end position="109"/>
    </location>
</feature>
<reference evidence="7" key="2">
    <citation type="submission" date="2025-09" db="UniProtKB">
        <authorList>
            <consortium name="Ensembl"/>
        </authorList>
    </citation>
    <scope>IDENTIFICATION</scope>
</reference>
<dbReference type="GO" id="GO:0019911">
    <property type="term" value="F:structural constituent of myelin sheath"/>
    <property type="evidence" value="ECO:0007669"/>
    <property type="project" value="InterPro"/>
</dbReference>
<evidence type="ECO:0000256" key="6">
    <source>
        <dbReference type="SAM" id="MobiDB-lite"/>
    </source>
</evidence>
<dbReference type="PANTHER" id="PTHR11429">
    <property type="entry name" value="MYELIN BASIC PROTEIN"/>
    <property type="match status" value="1"/>
</dbReference>
<accession>A0A8C4R9T3</accession>
<name>A0A8C4R9T3_EPTBU</name>
<dbReference type="AlphaFoldDB" id="A0A8C4R9T3"/>
<keyword evidence="5" id="KW-0472">Membrane</keyword>
<sequence>MDPVPTANKFSLLAGNIGSHHSESVCGNQPELQKATGLENMATNDGTDEDVFVSSRNGDCHSKSSADGKRSQLMRLFSRDAPNRKDNTFKNRPSESYESESPTHTATRANRTDPPSPEKTDKSEKAFTRLFSRDAPQRMDNTFKDRPSESYDLEPPME</sequence>
<proteinExistence type="inferred from homology"/>